<evidence type="ECO:0008006" key="3">
    <source>
        <dbReference type="Google" id="ProtNLM"/>
    </source>
</evidence>
<protein>
    <recommendedName>
        <fullName evidence="3">Heterokaryon incompatibility domain-containing protein</fullName>
    </recommendedName>
</protein>
<dbReference type="PANTHER" id="PTHR39596">
    <property type="match status" value="1"/>
</dbReference>
<evidence type="ECO:0000313" key="1">
    <source>
        <dbReference type="EMBL" id="KAL2812672.1"/>
    </source>
</evidence>
<comment type="caution">
    <text evidence="1">The sequence shown here is derived from an EMBL/GenBank/DDBJ whole genome shotgun (WGS) entry which is preliminary data.</text>
</comment>
<reference evidence="1 2" key="1">
    <citation type="submission" date="2024-07" db="EMBL/GenBank/DDBJ databases">
        <title>Section-level genome sequencing and comparative genomics of Aspergillus sections Usti and Cavernicolus.</title>
        <authorList>
            <consortium name="Lawrence Berkeley National Laboratory"/>
            <person name="Nybo J.L."/>
            <person name="Vesth T.C."/>
            <person name="Theobald S."/>
            <person name="Frisvad J.C."/>
            <person name="Larsen T.O."/>
            <person name="Kjaerboelling I."/>
            <person name="Rothschild-Mancinelli K."/>
            <person name="Lyhne E.K."/>
            <person name="Kogle M.E."/>
            <person name="Barry K."/>
            <person name="Clum A."/>
            <person name="Na H."/>
            <person name="Ledsgaard L."/>
            <person name="Lin J."/>
            <person name="Lipzen A."/>
            <person name="Kuo A."/>
            <person name="Riley R."/>
            <person name="Mondo S."/>
            <person name="LaButti K."/>
            <person name="Haridas S."/>
            <person name="Pangalinan J."/>
            <person name="Salamov A.A."/>
            <person name="Simmons B.A."/>
            <person name="Magnuson J.K."/>
            <person name="Chen J."/>
            <person name="Drula E."/>
            <person name="Henrissat B."/>
            <person name="Wiebenga A."/>
            <person name="Lubbers R.J."/>
            <person name="Gomes A.C."/>
            <person name="Makela M.R."/>
            <person name="Stajich J."/>
            <person name="Grigoriev I.V."/>
            <person name="Mortensen U.H."/>
            <person name="De vries R.P."/>
            <person name="Baker S.E."/>
            <person name="Andersen M.R."/>
        </authorList>
    </citation>
    <scope>NUCLEOTIDE SEQUENCE [LARGE SCALE GENOMIC DNA]</scope>
    <source>
        <strain evidence="1 2">CBS 600.67</strain>
    </source>
</reference>
<dbReference type="EMBL" id="JBFXLS010000168">
    <property type="protein sequence ID" value="KAL2812672.1"/>
    <property type="molecule type" value="Genomic_DNA"/>
</dbReference>
<gene>
    <name evidence="1" type="ORF">BDW59DRAFT_167751</name>
</gene>
<sequence>MFETAELVIDQFCKISNDDDVVVSPLRQEQPRPWPVRDKISTTMIALVYTLRGAAIHACKPDIDRMTPWPVAARSEILDRRLRGKWCVADVTTTLKQLPIDGHYYLAGALGLEADELDHHAKCVRAHCCYDYDLDMYITRHTTVLYHKAGCRTEIEHGGQLGPERGQKDWVDAIGSLSARVRFRLRCGIRGCGRCFRSSTILRGRGRRIMVNGDSWTDGKGKPKASSLPECQIDKIQHLVEAVSWEGRKEVPSNPRYSNGVGFWMDTLCIPAVDKERRDDAIKNMRHVYSHTKAVLVLDDWLEMIRCDAPALEVISRMYQSNWLKRLWTHQEGFLPPALWFQFADRSVEVNDTKSRLEDHQKPLQATGIYLGFPGNANLRLVELYTFLASAFKEIDKDDKWMLYNTLARATSERKSSRLADEILCQKRMARFLKQLDRFDAGIVFNNYERLEERGYKWAPRSLLNLRTAVLTYLSDNEGDCAFEKVNGQLGLLVRYHRFMVNFANGQPILRSC</sequence>
<keyword evidence="2" id="KW-1185">Reference proteome</keyword>
<evidence type="ECO:0000313" key="2">
    <source>
        <dbReference type="Proteomes" id="UP001610335"/>
    </source>
</evidence>
<organism evidence="1 2">
    <name type="scientific">Aspergillus cavernicola</name>
    <dbReference type="NCBI Taxonomy" id="176166"/>
    <lineage>
        <taxon>Eukaryota</taxon>
        <taxon>Fungi</taxon>
        <taxon>Dikarya</taxon>
        <taxon>Ascomycota</taxon>
        <taxon>Pezizomycotina</taxon>
        <taxon>Eurotiomycetes</taxon>
        <taxon>Eurotiomycetidae</taxon>
        <taxon>Eurotiales</taxon>
        <taxon>Aspergillaceae</taxon>
        <taxon>Aspergillus</taxon>
        <taxon>Aspergillus subgen. Nidulantes</taxon>
    </lineage>
</organism>
<dbReference type="PANTHER" id="PTHR39596:SF3">
    <property type="entry name" value="HETEROKARYON INCOMPATIBILITY DOMAIN-CONTAINING PROTEIN"/>
    <property type="match status" value="1"/>
</dbReference>
<name>A0ABR4HBA1_9EURO</name>
<dbReference type="Proteomes" id="UP001610335">
    <property type="component" value="Unassembled WGS sequence"/>
</dbReference>
<accession>A0ABR4HBA1</accession>
<proteinExistence type="predicted"/>